<reference evidence="1 2" key="1">
    <citation type="submission" date="2018-11" db="EMBL/GenBank/DDBJ databases">
        <authorList>
            <consortium name="Pathogen Informatics"/>
        </authorList>
    </citation>
    <scope>NUCLEOTIDE SEQUENCE [LARGE SCALE GENOMIC DNA]</scope>
</reference>
<dbReference type="Proteomes" id="UP000281553">
    <property type="component" value="Unassembled WGS sequence"/>
</dbReference>
<dbReference type="InterPro" id="IPR015816">
    <property type="entry name" value="Vitellinogen_b-sht_N"/>
</dbReference>
<organism evidence="1 2">
    <name type="scientific">Dibothriocephalus latus</name>
    <name type="common">Fish tapeworm</name>
    <name type="synonym">Diphyllobothrium latum</name>
    <dbReference type="NCBI Taxonomy" id="60516"/>
    <lineage>
        <taxon>Eukaryota</taxon>
        <taxon>Metazoa</taxon>
        <taxon>Spiralia</taxon>
        <taxon>Lophotrochozoa</taxon>
        <taxon>Platyhelminthes</taxon>
        <taxon>Cestoda</taxon>
        <taxon>Eucestoda</taxon>
        <taxon>Diphyllobothriidea</taxon>
        <taxon>Diphyllobothriidae</taxon>
        <taxon>Dibothriocephalus</taxon>
    </lineage>
</organism>
<keyword evidence="2" id="KW-1185">Reference proteome</keyword>
<dbReference type="EMBL" id="UYRU01000348">
    <property type="protein sequence ID" value="VDK30047.1"/>
    <property type="molecule type" value="Genomic_DNA"/>
</dbReference>
<dbReference type="GO" id="GO:0005319">
    <property type="term" value="F:lipid transporter activity"/>
    <property type="evidence" value="ECO:0007669"/>
    <property type="project" value="InterPro"/>
</dbReference>
<name>A0A3P6PAH4_DIBLA</name>
<sequence>MFIFQLADVDFSQMRDGEQSVRQTKLELKLSQNPLRFGKSASGLISDDDISGRCVTNYEPIQDAEGRVLVRRTKSVSECSRRYASELTPNSADPSLFKALIESRTVSGVQTCDLTPDADGFLSSVECSERLTIDGGFGAGSSQLNRLSMASKLVRLSTTNSGPLTPDKGITFRRTAFAPSPSPVPTAKREYREINEAVELIAVMLRTDNWSGAANFLKLIEILRSFSLEEFSELYSMFAKNNEALYVHSFAIKFFFVFSDLMCLFEKHLRCCIRPRSCDVQSS</sequence>
<accession>A0A3P6PAH4</accession>
<evidence type="ECO:0000313" key="2">
    <source>
        <dbReference type="Proteomes" id="UP000281553"/>
    </source>
</evidence>
<protein>
    <submittedName>
        <fullName evidence="1">Uncharacterized protein</fullName>
    </submittedName>
</protein>
<evidence type="ECO:0000313" key="1">
    <source>
        <dbReference type="EMBL" id="VDK30047.1"/>
    </source>
</evidence>
<dbReference type="AlphaFoldDB" id="A0A3P6PAH4"/>
<dbReference type="OrthoDB" id="6233594at2759"/>
<proteinExistence type="predicted"/>
<dbReference type="Gene3D" id="2.30.230.10">
    <property type="entry name" value="Lipovitellin, beta-sheet shell regions, chain A"/>
    <property type="match status" value="1"/>
</dbReference>
<gene>
    <name evidence="1" type="ORF">DILT_LOCUS93</name>
</gene>